<accession>A0A1Z2XLN3</accession>
<evidence type="ECO:0000313" key="3">
    <source>
        <dbReference type="Proteomes" id="UP000196710"/>
    </source>
</evidence>
<dbReference type="KEGG" id="amur:ADH66_00860"/>
<name>A0A1Z2XLN3_9FIRM</name>
<evidence type="ECO:0000313" key="2">
    <source>
        <dbReference type="EMBL" id="QQR28624.1"/>
    </source>
</evidence>
<dbReference type="RefSeq" id="WP_066536863.1">
    <property type="nucleotide sequence ID" value="NZ_CP021422.1"/>
</dbReference>
<dbReference type="EMBL" id="CP065321">
    <property type="protein sequence ID" value="QQR28624.1"/>
    <property type="molecule type" value="Genomic_DNA"/>
</dbReference>
<evidence type="ECO:0000313" key="4">
    <source>
        <dbReference type="Proteomes" id="UP000596035"/>
    </source>
</evidence>
<dbReference type="Proteomes" id="UP000596035">
    <property type="component" value="Chromosome"/>
</dbReference>
<reference evidence="3" key="2">
    <citation type="submission" date="2017-05" db="EMBL/GenBank/DDBJ databases">
        <title>Improved OligoMM genomes.</title>
        <authorList>
            <person name="Garzetti D."/>
        </authorList>
    </citation>
    <scope>NUCLEOTIDE SEQUENCE [LARGE SCALE GENOMIC DNA]</scope>
    <source>
        <strain evidence="3">KB18</strain>
    </source>
</reference>
<reference evidence="1" key="1">
    <citation type="journal article" date="2017" name="Genome Announc.">
        <title>High-Quality Whole-Genome Sequences of the Oligo-Mouse-Microbiota Bacterial Community.</title>
        <authorList>
            <person name="Garzetti D."/>
            <person name="Brugiroux S."/>
            <person name="Bunk B."/>
            <person name="Pukall R."/>
            <person name="McCoy K.D."/>
            <person name="Macpherson A.J."/>
            <person name="Stecher B."/>
        </authorList>
    </citation>
    <scope>NUCLEOTIDE SEQUENCE</scope>
    <source>
        <strain evidence="1">KB18</strain>
    </source>
</reference>
<sequence>MSKKKLSYRFHNPNPDNQMANYILRVFMEVNRQKVEQAVQQAAQEVQIEEETEDEIITMAM</sequence>
<dbReference type="AlphaFoldDB" id="A0A1Z2XLN3"/>
<organism evidence="2 4">
    <name type="scientific">Acutalibacter muris</name>
    <dbReference type="NCBI Taxonomy" id="1796620"/>
    <lineage>
        <taxon>Bacteria</taxon>
        <taxon>Bacillati</taxon>
        <taxon>Bacillota</taxon>
        <taxon>Clostridia</taxon>
        <taxon>Eubacteriales</taxon>
        <taxon>Acutalibacteraceae</taxon>
        <taxon>Acutalibacter</taxon>
    </lineage>
</organism>
<protein>
    <recommendedName>
        <fullName evidence="5">Transposase</fullName>
    </recommendedName>
</protein>
<reference evidence="2 4" key="3">
    <citation type="submission" date="2020-11" db="EMBL/GenBank/DDBJ databases">
        <title>Closed and high quality bacterial genomes of the OMM12 community.</title>
        <authorList>
            <person name="Marbouty M."/>
            <person name="Lamy-Besnier Q."/>
            <person name="Debarbieux L."/>
            <person name="Koszul R."/>
        </authorList>
    </citation>
    <scope>NUCLEOTIDE SEQUENCE [LARGE SCALE GENOMIC DNA]</scope>
    <source>
        <strain evidence="2 4">KB18</strain>
    </source>
</reference>
<evidence type="ECO:0000313" key="1">
    <source>
        <dbReference type="EMBL" id="ASB39335.1"/>
    </source>
</evidence>
<dbReference type="EMBL" id="CP021422">
    <property type="protein sequence ID" value="ASB39335.1"/>
    <property type="molecule type" value="Genomic_DNA"/>
</dbReference>
<dbReference type="Proteomes" id="UP000196710">
    <property type="component" value="Chromosome"/>
</dbReference>
<proteinExistence type="predicted"/>
<gene>
    <name evidence="1" type="ORF">ADH66_00860</name>
    <name evidence="2" type="ORF">I5Q82_10850</name>
</gene>
<keyword evidence="3" id="KW-1185">Reference proteome</keyword>
<evidence type="ECO:0008006" key="5">
    <source>
        <dbReference type="Google" id="ProtNLM"/>
    </source>
</evidence>